<gene>
    <name evidence="8" type="ORF">EMQ_1087</name>
</gene>
<feature type="compositionally biased region" description="Polar residues" evidence="6">
    <location>
        <begin position="1"/>
        <end position="17"/>
    </location>
</feature>
<reference evidence="8 9" key="1">
    <citation type="journal article" date="2011" name="Microbiology">
        <title>Transcriptome response to different carbon sources in Acetobacter aceti.</title>
        <authorList>
            <person name="Sakurai K."/>
            <person name="Arai H."/>
            <person name="Ishii M."/>
            <person name="Igarashi Y."/>
        </authorList>
    </citation>
    <scope>NUCLEOTIDE SEQUENCE [LARGE SCALE GENOMIC DNA]</scope>
    <source>
        <strain evidence="8 9">NBRC 14818</strain>
    </source>
</reference>
<dbReference type="AlphaFoldDB" id="A0AB33IF86"/>
<evidence type="ECO:0000313" key="9">
    <source>
        <dbReference type="Proteomes" id="UP000516424"/>
    </source>
</evidence>
<feature type="region of interest" description="Disordered" evidence="6">
    <location>
        <begin position="1"/>
        <end position="22"/>
    </location>
</feature>
<name>A0AB33IF86_ACEAC</name>
<dbReference type="Pfam" id="PF01594">
    <property type="entry name" value="AI-2E_transport"/>
    <property type="match status" value="1"/>
</dbReference>
<evidence type="ECO:0000256" key="5">
    <source>
        <dbReference type="ARBA" id="ARBA00023136"/>
    </source>
</evidence>
<protein>
    <submittedName>
        <fullName evidence="8">AI-2E family transporter</fullName>
    </submittedName>
</protein>
<feature type="transmembrane region" description="Helical" evidence="7">
    <location>
        <begin position="337"/>
        <end position="360"/>
    </location>
</feature>
<evidence type="ECO:0000313" key="8">
    <source>
        <dbReference type="EMBL" id="BCK75481.1"/>
    </source>
</evidence>
<evidence type="ECO:0000256" key="6">
    <source>
        <dbReference type="SAM" id="MobiDB-lite"/>
    </source>
</evidence>
<keyword evidence="5 7" id="KW-0472">Membrane</keyword>
<feature type="transmembrane region" description="Helical" evidence="7">
    <location>
        <begin position="175"/>
        <end position="198"/>
    </location>
</feature>
<comment type="subcellular location">
    <subcellularLocation>
        <location evidence="1">Membrane</location>
        <topology evidence="1">Multi-pass membrane protein</topology>
    </subcellularLocation>
</comment>
<dbReference type="GO" id="GO:0016020">
    <property type="term" value="C:membrane"/>
    <property type="evidence" value="ECO:0007669"/>
    <property type="project" value="UniProtKB-SubCell"/>
</dbReference>
<evidence type="ECO:0000256" key="3">
    <source>
        <dbReference type="ARBA" id="ARBA00022692"/>
    </source>
</evidence>
<accession>A0AB33IF86</accession>
<organism evidence="8 9">
    <name type="scientific">Acetobacter aceti NBRC 14818</name>
    <dbReference type="NCBI Taxonomy" id="887700"/>
    <lineage>
        <taxon>Bacteria</taxon>
        <taxon>Pseudomonadati</taxon>
        <taxon>Pseudomonadota</taxon>
        <taxon>Alphaproteobacteria</taxon>
        <taxon>Acetobacterales</taxon>
        <taxon>Acetobacteraceae</taxon>
        <taxon>Acetobacter</taxon>
        <taxon>Acetobacter subgen. Acetobacter</taxon>
    </lineage>
</organism>
<feature type="transmembrane region" description="Helical" evidence="7">
    <location>
        <begin position="272"/>
        <end position="292"/>
    </location>
</feature>
<dbReference type="PANTHER" id="PTHR21716:SF62">
    <property type="entry name" value="TRANSPORT PROTEIN YDBI-RELATED"/>
    <property type="match status" value="1"/>
</dbReference>
<sequence length="374" mass="39076">MTQTLMASEQTLDDQQQAPPPDETPLDSIARILRLTLTIAAVMLSIWLIGDVIMVVFASTLFAVILHGLARMLKRWTKLPYGAALAIVCVLMVTLTVGIGWSSGSDIVAQAAKLRDALTTQVYALRDRLAAWPQGQVLLDYLPASLGGHGGGGGTSGSGGLMSLGSRIAGSMTGFLGSAFGVMGTLAVVVIAGLYFAASPALYANGILRLVPRHWRARGQEVMLVAADTLWAWVAGQALDMAVVGILSGMGLWIIGVPLAVSLGFLAALCNFIPYIGAILGAVPALLLALSLGLRETAMVAALYAVIQFFEGNVMAPLIQRRAVQMPPGLTVLSQTFFGGIFGAPGLILASPLTAMLLAVGDKLAPPLEDDERV</sequence>
<dbReference type="GO" id="GO:0055085">
    <property type="term" value="P:transmembrane transport"/>
    <property type="evidence" value="ECO:0007669"/>
    <property type="project" value="TreeGrafter"/>
</dbReference>
<evidence type="ECO:0000256" key="7">
    <source>
        <dbReference type="SAM" id="Phobius"/>
    </source>
</evidence>
<proteinExistence type="inferred from homology"/>
<feature type="transmembrane region" description="Helical" evidence="7">
    <location>
        <begin position="44"/>
        <end position="69"/>
    </location>
</feature>
<evidence type="ECO:0000256" key="4">
    <source>
        <dbReference type="ARBA" id="ARBA00022989"/>
    </source>
</evidence>
<feature type="transmembrane region" description="Helical" evidence="7">
    <location>
        <begin position="298"/>
        <end position="316"/>
    </location>
</feature>
<evidence type="ECO:0000256" key="2">
    <source>
        <dbReference type="ARBA" id="ARBA00009773"/>
    </source>
</evidence>
<keyword evidence="4 7" id="KW-1133">Transmembrane helix</keyword>
<evidence type="ECO:0000256" key="1">
    <source>
        <dbReference type="ARBA" id="ARBA00004141"/>
    </source>
</evidence>
<dbReference type="InterPro" id="IPR002549">
    <property type="entry name" value="AI-2E-like"/>
</dbReference>
<keyword evidence="3 7" id="KW-0812">Transmembrane</keyword>
<dbReference type="PANTHER" id="PTHR21716">
    <property type="entry name" value="TRANSMEMBRANE PROTEIN"/>
    <property type="match status" value="1"/>
</dbReference>
<feature type="transmembrane region" description="Helical" evidence="7">
    <location>
        <begin position="242"/>
        <end position="265"/>
    </location>
</feature>
<dbReference type="EMBL" id="AP023410">
    <property type="protein sequence ID" value="BCK75481.1"/>
    <property type="molecule type" value="Genomic_DNA"/>
</dbReference>
<keyword evidence="9" id="KW-1185">Reference proteome</keyword>
<dbReference type="Proteomes" id="UP000516424">
    <property type="component" value="Chromosome"/>
</dbReference>
<comment type="similarity">
    <text evidence="2">Belongs to the autoinducer-2 exporter (AI-2E) (TC 2.A.86) family.</text>
</comment>
<feature type="transmembrane region" description="Helical" evidence="7">
    <location>
        <begin position="81"/>
        <end position="101"/>
    </location>
</feature>